<dbReference type="EMBL" id="LGRX02007347">
    <property type="protein sequence ID" value="KAK3275217.1"/>
    <property type="molecule type" value="Genomic_DNA"/>
</dbReference>
<evidence type="ECO:0000313" key="3">
    <source>
        <dbReference type="Proteomes" id="UP001190700"/>
    </source>
</evidence>
<dbReference type="InterPro" id="IPR057191">
    <property type="entry name" value="DUF7869"/>
</dbReference>
<dbReference type="AlphaFoldDB" id="A0AAE0GBZ8"/>
<dbReference type="PANTHER" id="PTHR33153:SF3">
    <property type="entry name" value="TRAFFICKING PROTEIN PARTICLE COMPLEX SUBUNIT 11 DOMAIN-CONTAINING PROTEIN"/>
    <property type="match status" value="1"/>
</dbReference>
<reference evidence="2 3" key="1">
    <citation type="journal article" date="2015" name="Genome Biol. Evol.">
        <title>Comparative Genomics of a Bacterivorous Green Alga Reveals Evolutionary Causalities and Consequences of Phago-Mixotrophic Mode of Nutrition.</title>
        <authorList>
            <person name="Burns J.A."/>
            <person name="Paasch A."/>
            <person name="Narechania A."/>
            <person name="Kim E."/>
        </authorList>
    </citation>
    <scope>NUCLEOTIDE SEQUENCE [LARGE SCALE GENOMIC DNA]</scope>
    <source>
        <strain evidence="2 3">PLY_AMNH</strain>
    </source>
</reference>
<proteinExistence type="predicted"/>
<dbReference type="Proteomes" id="UP001190700">
    <property type="component" value="Unassembled WGS sequence"/>
</dbReference>
<evidence type="ECO:0000259" key="1">
    <source>
        <dbReference type="Pfam" id="PF25273"/>
    </source>
</evidence>
<dbReference type="Pfam" id="PF25273">
    <property type="entry name" value="DUF7869"/>
    <property type="match status" value="1"/>
</dbReference>
<keyword evidence="3" id="KW-1185">Reference proteome</keyword>
<gene>
    <name evidence="2" type="ORF">CYMTET_16639</name>
</gene>
<dbReference type="PANTHER" id="PTHR33153">
    <property type="entry name" value="MYND-TYPE DOMAIN-CONTAINING PROTEIN"/>
    <property type="match status" value="1"/>
</dbReference>
<evidence type="ECO:0000313" key="2">
    <source>
        <dbReference type="EMBL" id="KAK3275217.1"/>
    </source>
</evidence>
<organism evidence="2 3">
    <name type="scientific">Cymbomonas tetramitiformis</name>
    <dbReference type="NCBI Taxonomy" id="36881"/>
    <lineage>
        <taxon>Eukaryota</taxon>
        <taxon>Viridiplantae</taxon>
        <taxon>Chlorophyta</taxon>
        <taxon>Pyramimonadophyceae</taxon>
        <taxon>Pyramimonadales</taxon>
        <taxon>Pyramimonadaceae</taxon>
        <taxon>Cymbomonas</taxon>
    </lineage>
</organism>
<comment type="caution">
    <text evidence="2">The sequence shown here is derived from an EMBL/GenBank/DDBJ whole genome shotgun (WGS) entry which is preliminary data.</text>
</comment>
<accession>A0AAE0GBZ8</accession>
<protein>
    <recommendedName>
        <fullName evidence="1">DUF7869 domain-containing protein</fullName>
    </recommendedName>
</protein>
<name>A0AAE0GBZ8_9CHLO</name>
<sequence>MKKEHGQHQPDKAETHLPQGMTKLDVYEKFVDDLPEVEPLRFKVSESFWYRTWRMHFSDLKCPKSCKFSECKICSTAKLHKQVAPAEMKVRIEALLQAHRDDARAEREKYYKHLRKSSKAKGNPNWWKYTTMIIDGMTQRTTWQLPHSKRMPSWVKDNKALIDTHCMGILVEGVGRFLEFNFSHNYSDNSNYLANVIQRAVLRVQQHRRENKEPMPEVLYVQLDNVSSNKSIFILAYCALLVHQGVFRKVKLNYLIVGHTHENIDQMFSRFSVALRRINVFDIEHLMEVARSCFKDGVSPECQLIDEVHDIKSWMSGCYNKIRDVSYQHAFKTIRPEDDQVIGQGKRYSFDPTWLPKEGVVLLNSVPEGAPDHLLPKSIRELSERKQQEQSLAKKKKTADPLSEVEDLVRDCRKNLCLDVRDLATTEDEKKLEIQAQRASKFLQDYAKMQRDIAEGTFQLAKKVAWVTPEAPFHAIDDDQVPLTTPTQRRNVESDISVDEKIEATIHVNQRNYSAA</sequence>
<feature type="domain" description="DUF7869" evidence="1">
    <location>
        <begin position="157"/>
        <end position="349"/>
    </location>
</feature>